<dbReference type="AlphaFoldDB" id="A0A4C1T5S4"/>
<sequence>MRSNSDMSAWKEFLYLGAGPIQNRVGRAPVADIVYVAPVRKQCLGMRNILPQSLHFTLKDIALGLLRWRSTNRMALPVVVANGMTMSNTDDFSRPSKYGASGSI</sequence>
<reference evidence="1 2" key="1">
    <citation type="journal article" date="2019" name="Commun. Biol.">
        <title>The bagworm genome reveals a unique fibroin gene that provides high tensile strength.</title>
        <authorList>
            <person name="Kono N."/>
            <person name="Nakamura H."/>
            <person name="Ohtoshi R."/>
            <person name="Tomita M."/>
            <person name="Numata K."/>
            <person name="Arakawa K."/>
        </authorList>
    </citation>
    <scope>NUCLEOTIDE SEQUENCE [LARGE SCALE GENOMIC DNA]</scope>
</reference>
<dbReference type="EMBL" id="BGZK01000032">
    <property type="protein sequence ID" value="GBP08621.1"/>
    <property type="molecule type" value="Genomic_DNA"/>
</dbReference>
<protein>
    <submittedName>
        <fullName evidence="1">Uncharacterized protein</fullName>
    </submittedName>
</protein>
<keyword evidence="2" id="KW-1185">Reference proteome</keyword>
<dbReference type="Proteomes" id="UP000299102">
    <property type="component" value="Unassembled WGS sequence"/>
</dbReference>
<comment type="caution">
    <text evidence="1">The sequence shown here is derived from an EMBL/GenBank/DDBJ whole genome shotgun (WGS) entry which is preliminary data.</text>
</comment>
<evidence type="ECO:0000313" key="2">
    <source>
        <dbReference type="Proteomes" id="UP000299102"/>
    </source>
</evidence>
<evidence type="ECO:0000313" key="1">
    <source>
        <dbReference type="EMBL" id="GBP08621.1"/>
    </source>
</evidence>
<organism evidence="1 2">
    <name type="scientific">Eumeta variegata</name>
    <name type="common">Bagworm moth</name>
    <name type="synonym">Eumeta japonica</name>
    <dbReference type="NCBI Taxonomy" id="151549"/>
    <lineage>
        <taxon>Eukaryota</taxon>
        <taxon>Metazoa</taxon>
        <taxon>Ecdysozoa</taxon>
        <taxon>Arthropoda</taxon>
        <taxon>Hexapoda</taxon>
        <taxon>Insecta</taxon>
        <taxon>Pterygota</taxon>
        <taxon>Neoptera</taxon>
        <taxon>Endopterygota</taxon>
        <taxon>Lepidoptera</taxon>
        <taxon>Glossata</taxon>
        <taxon>Ditrysia</taxon>
        <taxon>Tineoidea</taxon>
        <taxon>Psychidae</taxon>
        <taxon>Oiketicinae</taxon>
        <taxon>Eumeta</taxon>
    </lineage>
</organism>
<accession>A0A4C1T5S4</accession>
<proteinExistence type="predicted"/>
<gene>
    <name evidence="1" type="ORF">EVAR_7229_1</name>
</gene>
<name>A0A4C1T5S4_EUMVA</name>